<feature type="domain" description="PhnB-like" evidence="2">
    <location>
        <begin position="55"/>
        <end position="157"/>
    </location>
</feature>
<protein>
    <submittedName>
        <fullName evidence="3">3-demethylubiquinone-9 3-methyltransferase</fullName>
    </submittedName>
</protein>
<dbReference type="eggNOG" id="ENOG502SNVF">
    <property type="taxonomic scope" value="Eukaryota"/>
</dbReference>
<evidence type="ECO:0000259" key="2">
    <source>
        <dbReference type="Pfam" id="PF06983"/>
    </source>
</evidence>
<gene>
    <name evidence="3" type="ORF">PAAG_06595</name>
</gene>
<dbReference type="InterPro" id="IPR029068">
    <property type="entry name" value="Glyas_Bleomycin-R_OHBP_Dase"/>
</dbReference>
<dbReference type="CDD" id="cd06588">
    <property type="entry name" value="PhnB_like"/>
    <property type="match status" value="1"/>
</dbReference>
<sequence>MATADLNEAPYTTSQESDKVEPLDKTITFSHPTQDQAKQPTTAMSTTKFETPSHKIHICLWFEKDGIKAAEHYISLFNNSRIIFSDDTLVSFIIDGQQITILNGGPHYKLSPAASLFIVCDGQEEIDRLWTALTADGGKELQCGWLTDKFGVSWQVVPGSLLEMINDPDEEKAKRTREVMLKSVKFDIQTLKNAYNGSD</sequence>
<dbReference type="RefSeq" id="XP_002791425.1">
    <property type="nucleotide sequence ID" value="XM_002791379.1"/>
</dbReference>
<dbReference type="InterPro" id="IPR028973">
    <property type="entry name" value="PhnB-like"/>
</dbReference>
<dbReference type="PANTHER" id="PTHR33990">
    <property type="entry name" value="PROTEIN YJDN-RELATED"/>
    <property type="match status" value="1"/>
</dbReference>
<organism evidence="3 4">
    <name type="scientific">Paracoccidioides lutzii (strain ATCC MYA-826 / Pb01)</name>
    <name type="common">Paracoccidioides brasiliensis</name>
    <dbReference type="NCBI Taxonomy" id="502779"/>
    <lineage>
        <taxon>Eukaryota</taxon>
        <taxon>Fungi</taxon>
        <taxon>Dikarya</taxon>
        <taxon>Ascomycota</taxon>
        <taxon>Pezizomycotina</taxon>
        <taxon>Eurotiomycetes</taxon>
        <taxon>Eurotiomycetidae</taxon>
        <taxon>Onygenales</taxon>
        <taxon>Ajellomycetaceae</taxon>
        <taxon>Paracoccidioides</taxon>
    </lineage>
</organism>
<evidence type="ECO:0000256" key="1">
    <source>
        <dbReference type="SAM" id="MobiDB-lite"/>
    </source>
</evidence>
<dbReference type="AlphaFoldDB" id="C1H754"/>
<dbReference type="EMBL" id="KN294010">
    <property type="protein sequence ID" value="EEH35548.1"/>
    <property type="molecule type" value="Genomic_DNA"/>
</dbReference>
<dbReference type="GO" id="GO:0008168">
    <property type="term" value="F:methyltransferase activity"/>
    <property type="evidence" value="ECO:0007669"/>
    <property type="project" value="UniProtKB-KW"/>
</dbReference>
<evidence type="ECO:0000313" key="3">
    <source>
        <dbReference type="EMBL" id="EEH35548.1"/>
    </source>
</evidence>
<dbReference type="OMA" id="EESQCGW"/>
<dbReference type="Pfam" id="PF06983">
    <property type="entry name" value="3-dmu-9_3-mt"/>
    <property type="match status" value="1"/>
</dbReference>
<name>C1H754_PARBA</name>
<dbReference type="GeneID" id="9094742"/>
<dbReference type="Proteomes" id="UP000002059">
    <property type="component" value="Partially assembled WGS sequence"/>
</dbReference>
<keyword evidence="4" id="KW-1185">Reference proteome</keyword>
<keyword evidence="3" id="KW-0489">Methyltransferase</keyword>
<reference evidence="3 4" key="1">
    <citation type="journal article" date="2011" name="PLoS Genet.">
        <title>Comparative genomic analysis of human fungal pathogens causing paracoccidioidomycosis.</title>
        <authorList>
            <person name="Desjardins C.A."/>
            <person name="Champion M.D."/>
            <person name="Holder J.W."/>
            <person name="Muszewska A."/>
            <person name="Goldberg J."/>
            <person name="Bailao A.M."/>
            <person name="Brigido M.M."/>
            <person name="Ferreira M.E."/>
            <person name="Garcia A.M."/>
            <person name="Grynberg M."/>
            <person name="Gujja S."/>
            <person name="Heiman D.I."/>
            <person name="Henn M.R."/>
            <person name="Kodira C.D."/>
            <person name="Leon-Narvaez H."/>
            <person name="Longo L.V."/>
            <person name="Ma L.J."/>
            <person name="Malavazi I."/>
            <person name="Matsuo A.L."/>
            <person name="Morais F.V."/>
            <person name="Pereira M."/>
            <person name="Rodriguez-Brito S."/>
            <person name="Sakthikumar S."/>
            <person name="Salem-Izacc S.M."/>
            <person name="Sykes S.M."/>
            <person name="Teixeira M.M."/>
            <person name="Vallejo M.C."/>
            <person name="Walter M.E."/>
            <person name="Yandava C."/>
            <person name="Young S."/>
            <person name="Zeng Q."/>
            <person name="Zucker J."/>
            <person name="Felipe M.S."/>
            <person name="Goldman G.H."/>
            <person name="Haas B.J."/>
            <person name="McEwen J.G."/>
            <person name="Nino-Vega G."/>
            <person name="Puccia R."/>
            <person name="San-Blas G."/>
            <person name="Soares C.M."/>
            <person name="Birren B.W."/>
            <person name="Cuomo C.A."/>
        </authorList>
    </citation>
    <scope>NUCLEOTIDE SEQUENCE [LARGE SCALE GENOMIC DNA]</scope>
    <source>
        <strain evidence="4">ATCC MYA-826 / Pb01</strain>
    </source>
</reference>
<dbReference type="PANTHER" id="PTHR33990:SF2">
    <property type="entry name" value="PHNB-LIKE DOMAIN-CONTAINING PROTEIN"/>
    <property type="match status" value="1"/>
</dbReference>
<dbReference type="SUPFAM" id="SSF54593">
    <property type="entry name" value="Glyoxalase/Bleomycin resistance protein/Dihydroxybiphenyl dioxygenase"/>
    <property type="match status" value="1"/>
</dbReference>
<feature type="region of interest" description="Disordered" evidence="1">
    <location>
        <begin position="1"/>
        <end position="20"/>
    </location>
</feature>
<evidence type="ECO:0000313" key="4">
    <source>
        <dbReference type="Proteomes" id="UP000002059"/>
    </source>
</evidence>
<keyword evidence="3" id="KW-0808">Transferase</keyword>
<accession>C1H754</accession>
<dbReference type="HOGENOM" id="CLU_046006_22_1_1"/>
<proteinExistence type="predicted"/>
<dbReference type="VEuPathDB" id="FungiDB:PAAG_06595"/>
<dbReference type="KEGG" id="pbl:PAAG_06595"/>
<dbReference type="OrthoDB" id="10255422at2759"/>
<dbReference type="GO" id="GO:0032259">
    <property type="term" value="P:methylation"/>
    <property type="evidence" value="ECO:0007669"/>
    <property type="project" value="UniProtKB-KW"/>
</dbReference>
<keyword evidence="3" id="KW-0830">Ubiquinone</keyword>
<dbReference type="Gene3D" id="3.10.180.10">
    <property type="entry name" value="2,3-Dihydroxybiphenyl 1,2-Dioxygenase, domain 1"/>
    <property type="match status" value="1"/>
</dbReference>